<dbReference type="InterPro" id="IPR011051">
    <property type="entry name" value="RmlC_Cupin_sf"/>
</dbReference>
<name>A0ABU0YTM6_9PROT</name>
<dbReference type="CDD" id="cd06989">
    <property type="entry name" value="cupin_DRT102"/>
    <property type="match status" value="1"/>
</dbReference>
<evidence type="ECO:0000313" key="2">
    <source>
        <dbReference type="Proteomes" id="UP001230156"/>
    </source>
</evidence>
<dbReference type="EMBL" id="JAUYVI010000009">
    <property type="protein sequence ID" value="MDQ7251077.1"/>
    <property type="molecule type" value="Genomic_DNA"/>
</dbReference>
<evidence type="ECO:0000313" key="1">
    <source>
        <dbReference type="EMBL" id="MDQ7251077.1"/>
    </source>
</evidence>
<protein>
    <submittedName>
        <fullName evidence="1">Cupin domain-containing protein</fullName>
    </submittedName>
</protein>
<keyword evidence="2" id="KW-1185">Reference proteome</keyword>
<proteinExistence type="predicted"/>
<gene>
    <name evidence="1" type="ORF">Q8A70_25550</name>
</gene>
<dbReference type="Gene3D" id="2.60.120.10">
    <property type="entry name" value="Jelly Rolls"/>
    <property type="match status" value="1"/>
</dbReference>
<dbReference type="RefSeq" id="WP_379961091.1">
    <property type="nucleotide sequence ID" value="NZ_JAUYVI010000009.1"/>
</dbReference>
<dbReference type="Proteomes" id="UP001230156">
    <property type="component" value="Unassembled WGS sequence"/>
</dbReference>
<accession>A0ABU0YTM6</accession>
<sequence length="151" mass="17094">MQRSSKAPQWRSIRPNVHPPLKFVLPEAMDWRPFAAFPPEARLAIVAGRPTEAGMYVIRVKVPNGIKLMPHRHPENRIYTVMSGVFYVGVGERFDETALVAYPPGSVVLLPGDTPHFHWAKSGEYITQVMGTGPLGIEYLDWTDDPRSYHR</sequence>
<dbReference type="InterPro" id="IPR014710">
    <property type="entry name" value="RmlC-like_jellyroll"/>
</dbReference>
<dbReference type="SUPFAM" id="SSF51182">
    <property type="entry name" value="RmlC-like cupins"/>
    <property type="match status" value="1"/>
</dbReference>
<organism evidence="1 2">
    <name type="scientific">Dongia sedimenti</name>
    <dbReference type="NCBI Taxonomy" id="3064282"/>
    <lineage>
        <taxon>Bacteria</taxon>
        <taxon>Pseudomonadati</taxon>
        <taxon>Pseudomonadota</taxon>
        <taxon>Alphaproteobacteria</taxon>
        <taxon>Rhodospirillales</taxon>
        <taxon>Dongiaceae</taxon>
        <taxon>Dongia</taxon>
    </lineage>
</organism>
<comment type="caution">
    <text evidence="1">The sequence shown here is derived from an EMBL/GenBank/DDBJ whole genome shotgun (WGS) entry which is preliminary data.</text>
</comment>
<reference evidence="2" key="1">
    <citation type="submission" date="2023-08" db="EMBL/GenBank/DDBJ databases">
        <title>Rhodospirillaceae gen. nov., a novel taxon isolated from the Yangtze River Yuezi River estuary sludge.</title>
        <authorList>
            <person name="Ruan L."/>
        </authorList>
    </citation>
    <scope>NUCLEOTIDE SEQUENCE [LARGE SCALE GENOMIC DNA]</scope>
    <source>
        <strain evidence="2">R-7</strain>
    </source>
</reference>